<comment type="caution">
    <text evidence="1">The sequence shown here is derived from an EMBL/GenBank/DDBJ whole genome shotgun (WGS) entry which is preliminary data.</text>
</comment>
<proteinExistence type="predicted"/>
<evidence type="ECO:0000313" key="1">
    <source>
        <dbReference type="EMBL" id="GAA2250252.1"/>
    </source>
</evidence>
<name>A0ABP5R323_9ACTN</name>
<organism evidence="1 2">
    <name type="scientific">Kitasatospora cystarginea</name>
    <dbReference type="NCBI Taxonomy" id="58350"/>
    <lineage>
        <taxon>Bacteria</taxon>
        <taxon>Bacillati</taxon>
        <taxon>Actinomycetota</taxon>
        <taxon>Actinomycetes</taxon>
        <taxon>Kitasatosporales</taxon>
        <taxon>Streptomycetaceae</taxon>
        <taxon>Kitasatospora</taxon>
    </lineage>
</organism>
<accession>A0ABP5R323</accession>
<sequence length="226" mass="24670">MGVIVPIVLFGCLAALVLGAPRFGPYRERRRAGAVSNLLTGSHAFRPRPEFGLEQLPTTPPFHYGTSRRLAGQVTGEVDGLLLTWFCYSCRENGSTHVYGVARVELSVPLGEVEVRHEPAFHSVRVVEPVPDSPVPTGVAAFDGRHRTYARDPHHVRTVLPAAAVRELLAAPEPFSWRVADGELLLWRSGGWSSAAALLGCVRAVTAALRPRRESVTAFHADRPDR</sequence>
<protein>
    <submittedName>
        <fullName evidence="1">Uncharacterized protein</fullName>
    </submittedName>
</protein>
<reference evidence="2" key="1">
    <citation type="journal article" date="2019" name="Int. J. Syst. Evol. Microbiol.">
        <title>The Global Catalogue of Microorganisms (GCM) 10K type strain sequencing project: providing services to taxonomists for standard genome sequencing and annotation.</title>
        <authorList>
            <consortium name="The Broad Institute Genomics Platform"/>
            <consortium name="The Broad Institute Genome Sequencing Center for Infectious Disease"/>
            <person name="Wu L."/>
            <person name="Ma J."/>
        </authorList>
    </citation>
    <scope>NUCLEOTIDE SEQUENCE [LARGE SCALE GENOMIC DNA]</scope>
    <source>
        <strain evidence="2">JCM 7356</strain>
    </source>
</reference>
<dbReference type="EMBL" id="BAAATR010000015">
    <property type="protein sequence ID" value="GAA2250252.1"/>
    <property type="molecule type" value="Genomic_DNA"/>
</dbReference>
<keyword evidence="2" id="KW-1185">Reference proteome</keyword>
<dbReference type="RefSeq" id="WP_344637456.1">
    <property type="nucleotide sequence ID" value="NZ_BAAATR010000015.1"/>
</dbReference>
<dbReference type="Proteomes" id="UP001500305">
    <property type="component" value="Unassembled WGS sequence"/>
</dbReference>
<evidence type="ECO:0000313" key="2">
    <source>
        <dbReference type="Proteomes" id="UP001500305"/>
    </source>
</evidence>
<gene>
    <name evidence="1" type="ORF">GCM10010430_36280</name>
</gene>